<keyword evidence="2" id="KW-0732">Signal</keyword>
<reference evidence="3 4" key="2">
    <citation type="journal article" date="2008" name="Nature">
        <title>The Phaeodactylum genome reveals the evolutionary history of diatom genomes.</title>
        <authorList>
            <person name="Bowler C."/>
            <person name="Allen A.E."/>
            <person name="Badger J.H."/>
            <person name="Grimwood J."/>
            <person name="Jabbari K."/>
            <person name="Kuo A."/>
            <person name="Maheswari U."/>
            <person name="Martens C."/>
            <person name="Maumus F."/>
            <person name="Otillar R.P."/>
            <person name="Rayko E."/>
            <person name="Salamov A."/>
            <person name="Vandepoele K."/>
            <person name="Beszteri B."/>
            <person name="Gruber A."/>
            <person name="Heijde M."/>
            <person name="Katinka M."/>
            <person name="Mock T."/>
            <person name="Valentin K."/>
            <person name="Verret F."/>
            <person name="Berges J.A."/>
            <person name="Brownlee C."/>
            <person name="Cadoret J.P."/>
            <person name="Chiovitti A."/>
            <person name="Choi C.J."/>
            <person name="Coesel S."/>
            <person name="De Martino A."/>
            <person name="Detter J.C."/>
            <person name="Durkin C."/>
            <person name="Falciatore A."/>
            <person name="Fournet J."/>
            <person name="Haruta M."/>
            <person name="Huysman M.J."/>
            <person name="Jenkins B.D."/>
            <person name="Jiroutova K."/>
            <person name="Jorgensen R.E."/>
            <person name="Joubert Y."/>
            <person name="Kaplan A."/>
            <person name="Kroger N."/>
            <person name="Kroth P.G."/>
            <person name="La Roche J."/>
            <person name="Lindquist E."/>
            <person name="Lommer M."/>
            <person name="Martin-Jezequel V."/>
            <person name="Lopez P.J."/>
            <person name="Lucas S."/>
            <person name="Mangogna M."/>
            <person name="McGinnis K."/>
            <person name="Medlin L.K."/>
            <person name="Montsant A."/>
            <person name="Oudot-Le Secq M.P."/>
            <person name="Napoli C."/>
            <person name="Obornik M."/>
            <person name="Parker M.S."/>
            <person name="Petit J.L."/>
            <person name="Porcel B.M."/>
            <person name="Poulsen N."/>
            <person name="Robison M."/>
            <person name="Rychlewski L."/>
            <person name="Rynearson T.A."/>
            <person name="Schmutz J."/>
            <person name="Shapiro H."/>
            <person name="Siaut M."/>
            <person name="Stanley M."/>
            <person name="Sussman M.R."/>
            <person name="Taylor A.R."/>
            <person name="Vardi A."/>
            <person name="von Dassow P."/>
            <person name="Vyverman W."/>
            <person name="Willis A."/>
            <person name="Wyrwicz L.S."/>
            <person name="Rokhsar D.S."/>
            <person name="Weissenbach J."/>
            <person name="Armbrust E.V."/>
            <person name="Green B.R."/>
            <person name="Van de Peer Y."/>
            <person name="Grigoriev I.V."/>
        </authorList>
    </citation>
    <scope>NUCLEOTIDE SEQUENCE [LARGE SCALE GENOMIC DNA]</scope>
    <source>
        <strain evidence="3 4">CCMP1335</strain>
    </source>
</reference>
<accession>B8C8R8</accession>
<evidence type="ECO:0008006" key="5">
    <source>
        <dbReference type="Google" id="ProtNLM"/>
    </source>
</evidence>
<evidence type="ECO:0000313" key="4">
    <source>
        <dbReference type="Proteomes" id="UP000001449"/>
    </source>
</evidence>
<dbReference type="InterPro" id="IPR036116">
    <property type="entry name" value="FN3_sf"/>
</dbReference>
<dbReference type="InParanoid" id="B8C8R8"/>
<gene>
    <name evidence="3" type="ORF">THAPSDRAFT_24091</name>
</gene>
<feature type="signal peptide" evidence="2">
    <location>
        <begin position="1"/>
        <end position="25"/>
    </location>
</feature>
<dbReference type="Pfam" id="PF08309">
    <property type="entry name" value="LVIVD"/>
    <property type="match status" value="1"/>
</dbReference>
<organism evidence="3 4">
    <name type="scientific">Thalassiosira pseudonana</name>
    <name type="common">Marine diatom</name>
    <name type="synonym">Cyclotella nana</name>
    <dbReference type="NCBI Taxonomy" id="35128"/>
    <lineage>
        <taxon>Eukaryota</taxon>
        <taxon>Sar</taxon>
        <taxon>Stramenopiles</taxon>
        <taxon>Ochrophyta</taxon>
        <taxon>Bacillariophyta</taxon>
        <taxon>Coscinodiscophyceae</taxon>
        <taxon>Thalassiosirophycidae</taxon>
        <taxon>Thalassiosirales</taxon>
        <taxon>Thalassiosiraceae</taxon>
        <taxon>Thalassiosira</taxon>
    </lineage>
</organism>
<dbReference type="PANTHER" id="PTHR33683">
    <property type="entry name" value="1, PUTATIVE-RELATED"/>
    <property type="match status" value="1"/>
</dbReference>
<protein>
    <recommendedName>
        <fullName evidence="5">Fibronectin type-III domain-containing protein</fullName>
    </recommendedName>
</protein>
<dbReference type="SUPFAM" id="SSF50978">
    <property type="entry name" value="WD40 repeat-like"/>
    <property type="match status" value="1"/>
</dbReference>
<feature type="compositionally biased region" description="Polar residues" evidence="1">
    <location>
        <begin position="625"/>
        <end position="653"/>
    </location>
</feature>
<feature type="compositionally biased region" description="Polar residues" evidence="1">
    <location>
        <begin position="669"/>
        <end position="678"/>
    </location>
</feature>
<dbReference type="Gene3D" id="2.60.40.10">
    <property type="entry name" value="Immunoglobulins"/>
    <property type="match status" value="1"/>
</dbReference>
<reference evidence="3 4" key="1">
    <citation type="journal article" date="2004" name="Science">
        <title>The genome of the diatom Thalassiosira pseudonana: ecology, evolution, and metabolism.</title>
        <authorList>
            <person name="Armbrust E.V."/>
            <person name="Berges J.A."/>
            <person name="Bowler C."/>
            <person name="Green B.R."/>
            <person name="Martinez D."/>
            <person name="Putnam N.H."/>
            <person name="Zhou S."/>
            <person name="Allen A.E."/>
            <person name="Apt K.E."/>
            <person name="Bechner M."/>
            <person name="Brzezinski M.A."/>
            <person name="Chaal B.K."/>
            <person name="Chiovitti A."/>
            <person name="Davis A.K."/>
            <person name="Demarest M.S."/>
            <person name="Detter J.C."/>
            <person name="Glavina T."/>
            <person name="Goodstein D."/>
            <person name="Hadi M.Z."/>
            <person name="Hellsten U."/>
            <person name="Hildebrand M."/>
            <person name="Jenkins B.D."/>
            <person name="Jurka J."/>
            <person name="Kapitonov V.V."/>
            <person name="Kroger N."/>
            <person name="Lau W.W."/>
            <person name="Lane T.W."/>
            <person name="Larimer F.W."/>
            <person name="Lippmeier J.C."/>
            <person name="Lucas S."/>
            <person name="Medina M."/>
            <person name="Montsant A."/>
            <person name="Obornik M."/>
            <person name="Parker M.S."/>
            <person name="Palenik B."/>
            <person name="Pazour G.J."/>
            <person name="Richardson P.M."/>
            <person name="Rynearson T.A."/>
            <person name="Saito M.A."/>
            <person name="Schwartz D.C."/>
            <person name="Thamatrakoln K."/>
            <person name="Valentin K."/>
            <person name="Vardi A."/>
            <person name="Wilkerson F.P."/>
            <person name="Rokhsar D.S."/>
        </authorList>
    </citation>
    <scope>NUCLEOTIDE SEQUENCE [LARGE SCALE GENOMIC DNA]</scope>
    <source>
        <strain evidence="3 4">CCMP1335</strain>
    </source>
</reference>
<name>B8C8R8_THAPS</name>
<dbReference type="KEGG" id="tps:THAPSDRAFT_24091"/>
<feature type="compositionally biased region" description="Pro residues" evidence="1">
    <location>
        <begin position="654"/>
        <end position="666"/>
    </location>
</feature>
<feature type="chain" id="PRO_5002869604" description="Fibronectin type-III domain-containing protein" evidence="2">
    <location>
        <begin position="26"/>
        <end position="925"/>
    </location>
</feature>
<evidence type="ECO:0000256" key="2">
    <source>
        <dbReference type="SAM" id="SignalP"/>
    </source>
</evidence>
<dbReference type="EMBL" id="CM000645">
    <property type="protein sequence ID" value="EED90341.1"/>
    <property type="molecule type" value="Genomic_DNA"/>
</dbReference>
<evidence type="ECO:0000313" key="3">
    <source>
        <dbReference type="EMBL" id="EED90341.1"/>
    </source>
</evidence>
<dbReference type="InterPro" id="IPR013211">
    <property type="entry name" value="LVIVD"/>
</dbReference>
<dbReference type="InterPro" id="IPR027589">
    <property type="entry name" value="Choice_anch_B"/>
</dbReference>
<dbReference type="NCBIfam" id="TIGR04312">
    <property type="entry name" value="choice_anch_B"/>
    <property type="match status" value="1"/>
</dbReference>
<proteinExistence type="predicted"/>
<dbReference type="SUPFAM" id="SSF49265">
    <property type="entry name" value="Fibronectin type III"/>
    <property type="match status" value="1"/>
</dbReference>
<dbReference type="PaxDb" id="35128-Thaps24091"/>
<dbReference type="HOGENOM" id="CLU_315825_0_0_1"/>
<dbReference type="InterPro" id="IPR013783">
    <property type="entry name" value="Ig-like_fold"/>
</dbReference>
<dbReference type="RefSeq" id="XP_002292366.1">
    <property type="nucleotide sequence ID" value="XM_002292330.1"/>
</dbReference>
<keyword evidence="4" id="KW-1185">Reference proteome</keyword>
<dbReference type="GeneID" id="7446987"/>
<dbReference type="InterPro" id="IPR036322">
    <property type="entry name" value="WD40_repeat_dom_sf"/>
</dbReference>
<dbReference type="PANTHER" id="PTHR33683:SF46">
    <property type="entry name" value="SUSHI DOMAIN-CONTAINING PROTEIN"/>
    <property type="match status" value="1"/>
</dbReference>
<dbReference type="Proteomes" id="UP000001449">
    <property type="component" value="Chromosome 9"/>
</dbReference>
<dbReference type="AlphaFoldDB" id="B8C8R8"/>
<sequence>MRLSATKLLATISLSSMATVDVVSAMEMKTMLMGQSLEEFLSSLVSYGDLTRRQKRTIIKLSDDSPSVSGGLFGVATPDEAAIEAVESTDSLTLNRGEQFSPQAKITLRSYLLDQISSYSLEEEIGEVIASTLSLGGLFPNLPISNIMAAFENNVANGVTTPQPMALNGPVSSDYSGQGNMNLLGKWNELNTVVGSVYYNGIWGYAVGSREYALQCHGDGLNIVDVTDPANPYRVQLIEMGGGGIWRDVATHYDTVSGKTYAYVGAQGTHGGGNPDLYVVDLSSLSGTSAHGVDDDPIPSGSNGYMTNGLLFLNYAGSNEGCRVYDLTSNPMDPKFLFKTAGSNQQCHDSNVFESTDDRTVLAVSDGGGRRQRMYDISNIDSSWSSGLPPLIGETDQISGIYAHSNWATDDGRYLFSWDENNNIDISVHDITDITDPIQIALFQYSDNARNNALPHNGQVRGQYLYVAYYEAGLRVFDISNPYYPYEVGTVETFQRSIRGNMEGAWNTYPFLPSGNILVSDMFSGLIIAKANPPYSPPSAPLSTISRDSSNNVVITWAAVANTRGYSIERSTSSGGTYTVIAEHLVSTAFTDTIVGSDNAFYKINAHNGEGVGTSLVSSTLGTSAPVTSSPSNHPTTPAPFQSPTSQPTNKPITNPPSRSPTPQPTDKPITNSPSRSPVVSPCGDGICHADEGENPDTCPKDCIAQSFITTSDADKNSKALMLAFTANEDLTFSSIDIIGKKSGNSLVEVYTRLGGYTDYEQNSRAWDLVFSGTVALSQNSATRVSLNVDVFTPLGSDRAFHIYAQNGILFKKGSAAAILYLCFYNTNATNTAHRACFDLLSNQGSSNATTNKVSFYISNPTAYKSFIYRLANVAPRHSSSRYAEANDSANNASTKETSVQVEQIAAVIAAVYGEEMGSAGSMRV</sequence>
<evidence type="ECO:0000256" key="1">
    <source>
        <dbReference type="SAM" id="MobiDB-lite"/>
    </source>
</evidence>
<feature type="region of interest" description="Disordered" evidence="1">
    <location>
        <begin position="617"/>
        <end position="681"/>
    </location>
</feature>